<reference evidence="1 2" key="1">
    <citation type="submission" date="2021-01" db="EMBL/GenBank/DDBJ databases">
        <title>Whole genome shotgun sequence of Asanoa siamensis NBRC 107932.</title>
        <authorList>
            <person name="Komaki H."/>
            <person name="Tamura T."/>
        </authorList>
    </citation>
    <scope>NUCLEOTIDE SEQUENCE [LARGE SCALE GENOMIC DNA]</scope>
    <source>
        <strain evidence="1 2">NBRC 107932</strain>
    </source>
</reference>
<evidence type="ECO:0000313" key="1">
    <source>
        <dbReference type="EMBL" id="GIF73600.1"/>
    </source>
</evidence>
<name>A0ABQ4CQP1_9ACTN</name>
<accession>A0ABQ4CQP1</accession>
<keyword evidence="2" id="KW-1185">Reference proteome</keyword>
<evidence type="ECO:0000313" key="2">
    <source>
        <dbReference type="Proteomes" id="UP000604117"/>
    </source>
</evidence>
<protein>
    <recommendedName>
        <fullName evidence="3">Alpha/beta hydrolase</fullName>
    </recommendedName>
</protein>
<proteinExistence type="predicted"/>
<dbReference type="Proteomes" id="UP000604117">
    <property type="component" value="Unassembled WGS sequence"/>
</dbReference>
<comment type="caution">
    <text evidence="1">The sequence shown here is derived from an EMBL/GenBank/DDBJ whole genome shotgun (WGS) entry which is preliminary data.</text>
</comment>
<sequence>MRPLLLVPGGFWDGMDGALFWERPGVAPSLRGHGFEVIVAERLARARRWADEAAHLARALPDGPVTVVAGSNGCSAAVRLVLSRPGRVARLLLAWPATAGDAEVDGRTRSGLAGSGAPPSTVDALLAGGTLRGVDDEELAGLTLPVGVLPSVPDNPTHQRRTVDALLRLVPGARELPGCPEPPRPEFAGHLAAFTATVAAFAS</sequence>
<dbReference type="EMBL" id="BONE01000022">
    <property type="protein sequence ID" value="GIF73600.1"/>
    <property type="molecule type" value="Genomic_DNA"/>
</dbReference>
<organism evidence="1 2">
    <name type="scientific">Asanoa siamensis</name>
    <dbReference type="NCBI Taxonomy" id="926357"/>
    <lineage>
        <taxon>Bacteria</taxon>
        <taxon>Bacillati</taxon>
        <taxon>Actinomycetota</taxon>
        <taxon>Actinomycetes</taxon>
        <taxon>Micromonosporales</taxon>
        <taxon>Micromonosporaceae</taxon>
        <taxon>Asanoa</taxon>
    </lineage>
</organism>
<dbReference type="SUPFAM" id="SSF53474">
    <property type="entry name" value="alpha/beta-Hydrolases"/>
    <property type="match status" value="1"/>
</dbReference>
<evidence type="ECO:0008006" key="3">
    <source>
        <dbReference type="Google" id="ProtNLM"/>
    </source>
</evidence>
<dbReference type="RefSeq" id="WP_239126741.1">
    <property type="nucleotide sequence ID" value="NZ_BONE01000022.1"/>
</dbReference>
<gene>
    <name evidence="1" type="ORF">Asi02nite_31180</name>
</gene>
<dbReference type="InterPro" id="IPR029058">
    <property type="entry name" value="AB_hydrolase_fold"/>
</dbReference>
<dbReference type="Gene3D" id="3.40.50.1820">
    <property type="entry name" value="alpha/beta hydrolase"/>
    <property type="match status" value="1"/>
</dbReference>